<name>A0A4Y9JUE6_9PAST</name>
<evidence type="ECO:0000313" key="2">
    <source>
        <dbReference type="Proteomes" id="UP000297396"/>
    </source>
</evidence>
<dbReference type="RefSeq" id="WP_135058408.1">
    <property type="nucleotide sequence ID" value="NZ_JADGLC010000030.1"/>
</dbReference>
<dbReference type="NCBIfam" id="NF041451">
    <property type="entry name" value="DDP1"/>
    <property type="match status" value="1"/>
</dbReference>
<gene>
    <name evidence="1" type="ORF">E4T80_11120</name>
</gene>
<reference evidence="1 2" key="1">
    <citation type="submission" date="2019-03" db="EMBL/GenBank/DDBJ databases">
        <title>Diversity of the mouse oral microbiome.</title>
        <authorList>
            <person name="Joseph S."/>
            <person name="Aduse-Opoku J."/>
            <person name="Curtis M."/>
            <person name="Wade W."/>
            <person name="Hashim A."/>
        </authorList>
    </citation>
    <scope>NUCLEOTIDE SEQUENCE [LARGE SCALE GENOMIC DNA]</scope>
    <source>
        <strain evidence="1 2">WT12</strain>
    </source>
</reference>
<protein>
    <recommendedName>
        <fullName evidence="3">Plasmid mobilization relaxosome protein MobC</fullName>
    </recommendedName>
</protein>
<sequence length="181" mass="20636">MIGKDKVRVVSYIDSSLREKLSLLEMETGVNSSQIISVALSSVFNEIEPSFDEILPKRELEKKYMKVAFTLSEIEALKLFSKFHGHSFSDEVIFRVLSTLSKEPKLFDDELRELTSLKTALNQIGRNINHIAKKTSNDIKQKNLQPFLEDVLCKIDLVDKKLEAIISKSVDRWAFVSTKNG</sequence>
<proteinExistence type="predicted"/>
<evidence type="ECO:0008006" key="3">
    <source>
        <dbReference type="Google" id="ProtNLM"/>
    </source>
</evidence>
<organism evidence="1 2">
    <name type="scientific">Muribacter muris</name>
    <dbReference type="NCBI Taxonomy" id="67855"/>
    <lineage>
        <taxon>Bacteria</taxon>
        <taxon>Pseudomonadati</taxon>
        <taxon>Pseudomonadota</taxon>
        <taxon>Gammaproteobacteria</taxon>
        <taxon>Pasteurellales</taxon>
        <taxon>Pasteurellaceae</taxon>
        <taxon>Muribacter</taxon>
    </lineage>
</organism>
<evidence type="ECO:0000313" key="1">
    <source>
        <dbReference type="EMBL" id="TFV08147.1"/>
    </source>
</evidence>
<dbReference type="Proteomes" id="UP000297396">
    <property type="component" value="Unassembled WGS sequence"/>
</dbReference>
<comment type="caution">
    <text evidence="1">The sequence shown here is derived from an EMBL/GenBank/DDBJ whole genome shotgun (WGS) entry which is preliminary data.</text>
</comment>
<dbReference type="InterPro" id="IPR048235">
    <property type="entry name" value="DDP1-like"/>
</dbReference>
<dbReference type="AlphaFoldDB" id="A0A4Y9JUE6"/>
<accession>A0A4Y9JUE6</accession>
<dbReference type="EMBL" id="SPPA01000030">
    <property type="protein sequence ID" value="TFV08147.1"/>
    <property type="molecule type" value="Genomic_DNA"/>
</dbReference>